<name>A0A345L186_9CAUD</name>
<protein>
    <submittedName>
        <fullName evidence="1">Uncharacterized protein</fullName>
    </submittedName>
</protein>
<sequence>MGIDWTDVRKEIAEAIPPSYAEYIGRALIAQIEMRAAS</sequence>
<gene>
    <name evidence="1" type="primary">79</name>
    <name evidence="1" type="ORF">SEA_APRICOT_79</name>
</gene>
<keyword evidence="2" id="KW-1185">Reference proteome</keyword>
<organism evidence="1 2">
    <name type="scientific">Gordonia phage Apricot</name>
    <dbReference type="NCBI Taxonomy" id="2250319"/>
    <lineage>
        <taxon>Viruses</taxon>
        <taxon>Duplodnaviria</taxon>
        <taxon>Heunggongvirae</taxon>
        <taxon>Uroviricota</taxon>
        <taxon>Caudoviricetes</taxon>
        <taxon>Apricotvirus</taxon>
        <taxon>Apricotvirus apricot</taxon>
    </lineage>
</organism>
<dbReference type="KEGG" id="vg:54997800"/>
<dbReference type="RefSeq" id="YP_009806927.1">
    <property type="nucleotide sequence ID" value="NC_048018.1"/>
</dbReference>
<proteinExistence type="predicted"/>
<reference evidence="2" key="1">
    <citation type="submission" date="2018-06" db="EMBL/GenBank/DDBJ databases">
        <authorList>
            <person name="Zhirakovskaya E."/>
        </authorList>
    </citation>
    <scope>NUCLEOTIDE SEQUENCE [LARGE SCALE GENOMIC DNA]</scope>
</reference>
<evidence type="ECO:0000313" key="2">
    <source>
        <dbReference type="Proteomes" id="UP000258434"/>
    </source>
</evidence>
<dbReference type="EMBL" id="MH536812">
    <property type="protein sequence ID" value="AXH49038.1"/>
    <property type="molecule type" value="Genomic_DNA"/>
</dbReference>
<dbReference type="GeneID" id="54997800"/>
<accession>A0A345L186</accession>
<dbReference type="Proteomes" id="UP000258434">
    <property type="component" value="Segment"/>
</dbReference>
<evidence type="ECO:0000313" key="1">
    <source>
        <dbReference type="EMBL" id="AXH49038.1"/>
    </source>
</evidence>